<dbReference type="SUPFAM" id="SSF53955">
    <property type="entry name" value="Lysozyme-like"/>
    <property type="match status" value="1"/>
</dbReference>
<dbReference type="Gene3D" id="3.40.710.10">
    <property type="entry name" value="DD-peptidase/beta-lactamase superfamily"/>
    <property type="match status" value="1"/>
</dbReference>
<evidence type="ECO:0000256" key="6">
    <source>
        <dbReference type="ARBA" id="ARBA00022679"/>
    </source>
</evidence>
<evidence type="ECO:0000259" key="16">
    <source>
        <dbReference type="Pfam" id="PF00905"/>
    </source>
</evidence>
<dbReference type="SUPFAM" id="SSF56601">
    <property type="entry name" value="beta-lactamase/transpeptidase-like"/>
    <property type="match status" value="1"/>
</dbReference>
<dbReference type="InterPro" id="IPR050396">
    <property type="entry name" value="Glycosyltr_51/Transpeptidase"/>
</dbReference>
<dbReference type="InterPro" id="IPR012338">
    <property type="entry name" value="Beta-lactam/transpept-like"/>
</dbReference>
<comment type="catalytic activity">
    <reaction evidence="12">
        <text>Preferential cleavage: (Ac)2-L-Lys-D-Ala-|-D-Ala. Also transpeptidation of peptidyl-alanyl moieties that are N-acyl substituents of D-alanine.</text>
        <dbReference type="EC" id="3.4.16.4"/>
    </reaction>
</comment>
<evidence type="ECO:0000256" key="7">
    <source>
        <dbReference type="ARBA" id="ARBA00022801"/>
    </source>
</evidence>
<dbReference type="OrthoDB" id="9766909at2"/>
<evidence type="ECO:0000256" key="5">
    <source>
        <dbReference type="ARBA" id="ARBA00022676"/>
    </source>
</evidence>
<evidence type="ECO:0000256" key="11">
    <source>
        <dbReference type="ARBA" id="ARBA00023316"/>
    </source>
</evidence>
<feature type="region of interest" description="Disordered" evidence="14">
    <location>
        <begin position="711"/>
        <end position="851"/>
    </location>
</feature>
<dbReference type="Gene3D" id="1.10.3810.10">
    <property type="entry name" value="Biosynthetic peptidoglycan transglycosylase-like"/>
    <property type="match status" value="1"/>
</dbReference>
<feature type="compositionally biased region" description="Gly residues" evidence="14">
    <location>
        <begin position="719"/>
        <end position="730"/>
    </location>
</feature>
<feature type="region of interest" description="Disordered" evidence="14">
    <location>
        <begin position="1"/>
        <end position="102"/>
    </location>
</feature>
<keyword evidence="11" id="KW-0961">Cell wall biogenesis/degradation</keyword>
<protein>
    <submittedName>
        <fullName evidence="18">Penicillin-binding protein</fullName>
    </submittedName>
</protein>
<feature type="compositionally biased region" description="Gly residues" evidence="14">
    <location>
        <begin position="815"/>
        <end position="851"/>
    </location>
</feature>
<dbReference type="AlphaFoldDB" id="A0A5N5RE36"/>
<feature type="transmembrane region" description="Helical" evidence="15">
    <location>
        <begin position="107"/>
        <end position="131"/>
    </location>
</feature>
<evidence type="ECO:0000256" key="2">
    <source>
        <dbReference type="ARBA" id="ARBA00007739"/>
    </source>
</evidence>
<dbReference type="GO" id="GO:0006508">
    <property type="term" value="P:proteolysis"/>
    <property type="evidence" value="ECO:0007669"/>
    <property type="project" value="UniProtKB-KW"/>
</dbReference>
<dbReference type="InterPro" id="IPR036950">
    <property type="entry name" value="PBP_transglycosylase"/>
</dbReference>
<keyword evidence="5" id="KW-0328">Glycosyltransferase</keyword>
<dbReference type="GO" id="GO:0030288">
    <property type="term" value="C:outer membrane-bounded periplasmic space"/>
    <property type="evidence" value="ECO:0007669"/>
    <property type="project" value="TreeGrafter"/>
</dbReference>
<dbReference type="Proteomes" id="UP000326336">
    <property type="component" value="Unassembled WGS sequence"/>
</dbReference>
<feature type="domain" description="Penicillin-binding protein transpeptidase" evidence="16">
    <location>
        <begin position="421"/>
        <end position="663"/>
    </location>
</feature>
<dbReference type="EMBL" id="RQSP01000042">
    <property type="protein sequence ID" value="KAB5605516.1"/>
    <property type="molecule type" value="Genomic_DNA"/>
</dbReference>
<comment type="similarity">
    <text evidence="2">In the N-terminal section; belongs to the glycosyltransferase 51 family.</text>
</comment>
<evidence type="ECO:0000256" key="4">
    <source>
        <dbReference type="ARBA" id="ARBA00022670"/>
    </source>
</evidence>
<dbReference type="GO" id="GO:0009252">
    <property type="term" value="P:peptidoglycan biosynthetic process"/>
    <property type="evidence" value="ECO:0007669"/>
    <property type="project" value="UniProtKB-KW"/>
</dbReference>
<gene>
    <name evidence="18" type="ORF">EHS19_09040</name>
</gene>
<comment type="catalytic activity">
    <reaction evidence="13">
        <text>[GlcNAc-(1-&gt;4)-Mur2Ac(oyl-L-Ala-gamma-D-Glu-L-Lys-D-Ala-D-Ala)](n)-di-trans,octa-cis-undecaprenyl diphosphate + beta-D-GlcNAc-(1-&gt;4)-Mur2Ac(oyl-L-Ala-gamma-D-Glu-L-Lys-D-Ala-D-Ala)-di-trans,octa-cis-undecaprenyl diphosphate = [GlcNAc-(1-&gt;4)-Mur2Ac(oyl-L-Ala-gamma-D-Glu-L-Lys-D-Ala-D-Ala)](n+1)-di-trans,octa-cis-undecaprenyl diphosphate + di-trans,octa-cis-undecaprenyl diphosphate + H(+)</text>
        <dbReference type="Rhea" id="RHEA:23708"/>
        <dbReference type="Rhea" id="RHEA-COMP:9602"/>
        <dbReference type="Rhea" id="RHEA-COMP:9603"/>
        <dbReference type="ChEBI" id="CHEBI:15378"/>
        <dbReference type="ChEBI" id="CHEBI:58405"/>
        <dbReference type="ChEBI" id="CHEBI:60033"/>
        <dbReference type="ChEBI" id="CHEBI:78435"/>
        <dbReference type="EC" id="2.4.99.28"/>
    </reaction>
</comment>
<evidence type="ECO:0000256" key="13">
    <source>
        <dbReference type="ARBA" id="ARBA00049902"/>
    </source>
</evidence>
<feature type="compositionally biased region" description="Basic residues" evidence="14">
    <location>
        <begin position="89"/>
        <end position="102"/>
    </location>
</feature>
<keyword evidence="19" id="KW-1185">Reference proteome</keyword>
<evidence type="ECO:0000256" key="12">
    <source>
        <dbReference type="ARBA" id="ARBA00034000"/>
    </source>
</evidence>
<accession>A0A5N5RE36</accession>
<keyword evidence="10" id="KW-0511">Multifunctional enzyme</keyword>
<keyword evidence="8" id="KW-0133">Cell shape</keyword>
<dbReference type="InterPro" id="IPR001264">
    <property type="entry name" value="Glyco_trans_51"/>
</dbReference>
<keyword evidence="15" id="KW-0472">Membrane</keyword>
<feature type="compositionally biased region" description="Low complexity" evidence="14">
    <location>
        <begin position="760"/>
        <end position="769"/>
    </location>
</feature>
<keyword evidence="15" id="KW-0812">Transmembrane</keyword>
<dbReference type="GO" id="GO:0008658">
    <property type="term" value="F:penicillin binding"/>
    <property type="evidence" value="ECO:0007669"/>
    <property type="project" value="InterPro"/>
</dbReference>
<dbReference type="GO" id="GO:0008955">
    <property type="term" value="F:peptidoglycan glycosyltransferase activity"/>
    <property type="evidence" value="ECO:0007669"/>
    <property type="project" value="UniProtKB-EC"/>
</dbReference>
<feature type="compositionally biased region" description="Gly residues" evidence="14">
    <location>
        <begin position="770"/>
        <end position="808"/>
    </location>
</feature>
<evidence type="ECO:0000256" key="3">
    <source>
        <dbReference type="ARBA" id="ARBA00022645"/>
    </source>
</evidence>
<comment type="caution">
    <text evidence="18">The sequence shown here is derived from an EMBL/GenBank/DDBJ whole genome shotgun (WGS) entry which is preliminary data.</text>
</comment>
<evidence type="ECO:0000256" key="10">
    <source>
        <dbReference type="ARBA" id="ARBA00023268"/>
    </source>
</evidence>
<evidence type="ECO:0000256" key="9">
    <source>
        <dbReference type="ARBA" id="ARBA00022984"/>
    </source>
</evidence>
<dbReference type="InterPro" id="IPR001460">
    <property type="entry name" value="PCN-bd_Tpept"/>
</dbReference>
<dbReference type="Pfam" id="PF00912">
    <property type="entry name" value="Transgly"/>
    <property type="match status" value="1"/>
</dbReference>
<feature type="compositionally biased region" description="Basic and acidic residues" evidence="14">
    <location>
        <begin position="67"/>
        <end position="77"/>
    </location>
</feature>
<keyword evidence="15" id="KW-1133">Transmembrane helix</keyword>
<dbReference type="PANTHER" id="PTHR32282:SF34">
    <property type="entry name" value="PENICILLIN-BINDING PROTEIN 1A"/>
    <property type="match status" value="1"/>
</dbReference>
<keyword evidence="3" id="KW-0121">Carboxypeptidase</keyword>
<evidence type="ECO:0000256" key="15">
    <source>
        <dbReference type="SAM" id="Phobius"/>
    </source>
</evidence>
<dbReference type="GO" id="GO:0008360">
    <property type="term" value="P:regulation of cell shape"/>
    <property type="evidence" value="ECO:0007669"/>
    <property type="project" value="UniProtKB-KW"/>
</dbReference>
<proteinExistence type="inferred from homology"/>
<keyword evidence="6" id="KW-0808">Transferase</keyword>
<keyword evidence="9" id="KW-0573">Peptidoglycan synthesis</keyword>
<dbReference type="PANTHER" id="PTHR32282">
    <property type="entry name" value="BINDING PROTEIN TRANSPEPTIDASE, PUTATIVE-RELATED"/>
    <property type="match status" value="1"/>
</dbReference>
<evidence type="ECO:0000313" key="19">
    <source>
        <dbReference type="Proteomes" id="UP000326336"/>
    </source>
</evidence>
<dbReference type="InterPro" id="IPR023346">
    <property type="entry name" value="Lysozyme-like_dom_sf"/>
</dbReference>
<dbReference type="GO" id="GO:0009002">
    <property type="term" value="F:serine-type D-Ala-D-Ala carboxypeptidase activity"/>
    <property type="evidence" value="ECO:0007669"/>
    <property type="project" value="UniProtKB-EC"/>
</dbReference>
<evidence type="ECO:0000256" key="1">
    <source>
        <dbReference type="ARBA" id="ARBA00007090"/>
    </source>
</evidence>
<keyword evidence="4" id="KW-0645">Protease</keyword>
<dbReference type="Pfam" id="PF00905">
    <property type="entry name" value="Transpeptidase"/>
    <property type="match status" value="1"/>
</dbReference>
<dbReference type="GO" id="GO:0071555">
    <property type="term" value="P:cell wall organization"/>
    <property type="evidence" value="ECO:0007669"/>
    <property type="project" value="UniProtKB-KW"/>
</dbReference>
<comment type="similarity">
    <text evidence="1">In the C-terminal section; belongs to the transpeptidase family.</text>
</comment>
<reference evidence="18 19" key="1">
    <citation type="journal article" date="2019" name="Int. J. Syst. Evol. Microbiol.">
        <title>Bifidobacterium jacchi sp. nov., isolated from the faeces of a baby common marmoset (Callithrix jacchus).</title>
        <authorList>
            <person name="Modesto M."/>
            <person name="Watanabe K."/>
            <person name="Arita M."/>
            <person name="Satti M."/>
            <person name="Oki K."/>
            <person name="Sciavilla P."/>
            <person name="Patavino C."/>
            <person name="Camma C."/>
            <person name="Michelini S."/>
            <person name="Sgorbati B."/>
            <person name="Mattarelli P."/>
        </authorList>
    </citation>
    <scope>NUCLEOTIDE SEQUENCE [LARGE SCALE GENOMIC DNA]</scope>
    <source>
        <strain evidence="18 19">MRM 9.3</strain>
    </source>
</reference>
<evidence type="ECO:0000256" key="14">
    <source>
        <dbReference type="SAM" id="MobiDB-lite"/>
    </source>
</evidence>
<name>A0A5N5RE36_9BIFI</name>
<sequence>MVLQSRSASSQPFTGMGIMLGRVTSGSASTPRRARSARSATGAARTTTSHTRGVRGTSGARHTAGTRRGDTDLDNGRRPSPRHNGSGAHRARGSKGPRPKGRKRHLILKWTLGIIGAVLALGIGAFAYLYITTEVPQPEKFALAQKTTVYYADGKTPIGSYAEQNRDIISCADLPSYIGNAIVASENRTFYTDSGIDIKGIARALFNNITKGTRQGGSTITQQYVERYYVGETTTYLGKAREAIMALKIAQTEDKSQVLCNYMNTIYLGRGSYGIQAAAQAYFGKDAKNLTMPEAAMIAGIIPSPSTWDPADNPTIAEQRFHRMLNIMAEDGYITTKQRDAATMPKTIAYSTQNNYEGPNGYLLTMVSNELIASKAFTKEDLDTGGYRIITTIDQNKQKIMQTVGDTRPADMPASIQVGGIAVDPKTGGIVSIYSGSDYLKQQLNNATQAVFEPGSTMKPFALLGAAQSGVSFDTIFNGNSGQTFTISPGVSAQVNNALNNNWGYINLYQATANSVNAVFMNVNEHLTPKRLAEIAHQAGITGDIDENSAYNVLGINSITVKDLAQGHTTIANNGVRNTLHMVARVTDADGTELYKALLENKRVFDANDCALVQKAMQGTIQYGTATEAQAVGRPLAGKSGTANDEKAASFVGYAPNLLNVWAIWNPDENGNPQVVPQFAGYGISSTGYPSHLFTEYMTQAMADMPVEQFPTAKDDGKVGGPDGTWGLGGYTTTKKPSQSDKNDQSTDNGNGQQTGGNDGTNADGSTDGSDGGNTTGGGNSQQTGGNGTGNGTGGSNGGGNSTGGNTGGQQTDQNGGGNGTTDTGGTGTGTGETGGGNGDGTGENGGGNGQ</sequence>
<feature type="compositionally biased region" description="Low complexity" evidence="14">
    <location>
        <begin position="24"/>
        <end position="51"/>
    </location>
</feature>
<keyword evidence="7" id="KW-0378">Hydrolase</keyword>
<dbReference type="FunFam" id="1.10.3810.10:FF:000001">
    <property type="entry name" value="Penicillin-binding protein 1A"/>
    <property type="match status" value="1"/>
</dbReference>
<evidence type="ECO:0000256" key="8">
    <source>
        <dbReference type="ARBA" id="ARBA00022960"/>
    </source>
</evidence>
<feature type="compositionally biased region" description="Polar residues" evidence="14">
    <location>
        <begin position="1"/>
        <end position="13"/>
    </location>
</feature>
<evidence type="ECO:0000259" key="17">
    <source>
        <dbReference type="Pfam" id="PF00912"/>
    </source>
</evidence>
<organism evidence="18 19">
    <name type="scientific">Bifidobacterium jacchi</name>
    <dbReference type="NCBI Taxonomy" id="2490545"/>
    <lineage>
        <taxon>Bacteria</taxon>
        <taxon>Bacillati</taxon>
        <taxon>Actinomycetota</taxon>
        <taxon>Actinomycetes</taxon>
        <taxon>Bifidobacteriales</taxon>
        <taxon>Bifidobacteriaceae</taxon>
        <taxon>Bifidobacterium</taxon>
    </lineage>
</organism>
<evidence type="ECO:0000313" key="18">
    <source>
        <dbReference type="EMBL" id="KAB5605516.1"/>
    </source>
</evidence>
<feature type="domain" description="Glycosyl transferase family 51" evidence="17">
    <location>
        <begin position="157"/>
        <end position="328"/>
    </location>
</feature>